<dbReference type="Pfam" id="PF11875">
    <property type="entry name" value="DnaJ-like_C11_C"/>
    <property type="match status" value="1"/>
</dbReference>
<dbReference type="InterPro" id="IPR036869">
    <property type="entry name" value="J_dom_sf"/>
</dbReference>
<name>A0A1Q5TLF2_9EURO</name>
<dbReference type="InterPro" id="IPR001623">
    <property type="entry name" value="DnaJ_domain"/>
</dbReference>
<dbReference type="Gene3D" id="1.10.287.110">
    <property type="entry name" value="DnaJ domain"/>
    <property type="match status" value="1"/>
</dbReference>
<dbReference type="SMART" id="SM00271">
    <property type="entry name" value="DnaJ"/>
    <property type="match status" value="1"/>
</dbReference>
<dbReference type="Proteomes" id="UP000186955">
    <property type="component" value="Unassembled WGS sequence"/>
</dbReference>
<sequence length="778" mass="87150">MSESTEPTAAAAAARAFGAHLEDDDGLDGEFGTATEYPDELDYYSLLGLAQKPPPTDAEIRSAYRNLSLMFHPDKQPSHLQESAEQHFQRIQTAYDTLIDPKKRVVYDLLGAEGVTREWGRGGAMGAGGDAEKQQVGVKAMTPEEFRRWFTKTMKKRERKAVQEMVDSRGSITLGLNADSTIRVHEDDDVTVQIPDTVIPVSYAAKYSFETPLSLPSFGGKAKEEEVQDQRKESEDAGIVEEEVEDPLHLRFNAGIAGNIIYRTQQAKAQWADGEEEDLNIPLPPVLIANNISLGATVTPNVRELIGTKGLWNNRVFSTLRDSTVLVEAEILPVPLLRTTVARAFQPIPGIKPFQVTTKTTFMRSLLESPPSLEVHVTKEVAPRKLAFCAWSSGLWYYPNLLLDHLFFRGMTLEDMYASAGDLSSLQLGLISLPNQPRNVVSMDDDDDVEPEEAELRRHLRKKQETDRAAESWQTFVQVNPGGGGLSLTYSRNLFSGTPADDPLKSEWSDEGYAPMAKMEDARAVRLEVASTVSPNLSFVWSIKGTRRVGEFTKMGIGIGFANQGILMTIGWTRLGQGLNLPIVICSKDEATHDAAILASIFTWASYLAIEFGYVRPRDRKRRREAAARCHNLLKKLVPQKRAESEQAIQLMIDQVRRRQLREYEQDGLVIDRAEYGYWPPTDRKPKPGFEEPRTTDVFFPVANLVDRGQLVIGAKTVKHQIIGFHDPAPLLKKRLKIWYSFQNRSHFVEIGDKEGIILPQRAHMCPESEQFNPLATE</sequence>
<keyword evidence="1" id="KW-0143">Chaperone</keyword>
<dbReference type="InterPro" id="IPR018253">
    <property type="entry name" value="DnaJ_domain_CS"/>
</dbReference>
<protein>
    <recommendedName>
        <fullName evidence="3">J domain-containing protein</fullName>
    </recommendedName>
</protein>
<dbReference type="Pfam" id="PF00226">
    <property type="entry name" value="DnaJ"/>
    <property type="match status" value="1"/>
</dbReference>
<dbReference type="AlphaFoldDB" id="A0A1Q5TLF2"/>
<evidence type="ECO:0000313" key="5">
    <source>
        <dbReference type="Proteomes" id="UP000186955"/>
    </source>
</evidence>
<dbReference type="CDD" id="cd06257">
    <property type="entry name" value="DnaJ"/>
    <property type="match status" value="1"/>
</dbReference>
<dbReference type="STRING" id="1316194.A0A1Q5TLF2"/>
<dbReference type="GO" id="GO:0042407">
    <property type="term" value="P:cristae formation"/>
    <property type="evidence" value="ECO:0007669"/>
    <property type="project" value="TreeGrafter"/>
</dbReference>
<organism evidence="4 5">
    <name type="scientific">Penicillium subrubescens</name>
    <dbReference type="NCBI Taxonomy" id="1316194"/>
    <lineage>
        <taxon>Eukaryota</taxon>
        <taxon>Fungi</taxon>
        <taxon>Dikarya</taxon>
        <taxon>Ascomycota</taxon>
        <taxon>Pezizomycotina</taxon>
        <taxon>Eurotiomycetes</taxon>
        <taxon>Eurotiomycetidae</taxon>
        <taxon>Eurotiales</taxon>
        <taxon>Aspergillaceae</taxon>
        <taxon>Penicillium</taxon>
    </lineage>
</organism>
<keyword evidence="5" id="KW-1185">Reference proteome</keyword>
<comment type="caution">
    <text evidence="4">The sequence shown here is derived from an EMBL/GenBank/DDBJ whole genome shotgun (WGS) entry which is preliminary data.</text>
</comment>
<dbReference type="GO" id="GO:0005739">
    <property type="term" value="C:mitochondrion"/>
    <property type="evidence" value="ECO:0007669"/>
    <property type="project" value="GOC"/>
</dbReference>
<dbReference type="EMBL" id="MNBE01000642">
    <property type="protein sequence ID" value="OKP01060.1"/>
    <property type="molecule type" value="Genomic_DNA"/>
</dbReference>
<dbReference type="PROSITE" id="PS00636">
    <property type="entry name" value="DNAJ_1"/>
    <property type="match status" value="1"/>
</dbReference>
<dbReference type="InterPro" id="IPR024586">
    <property type="entry name" value="DnaJ-like_C11_C"/>
</dbReference>
<proteinExistence type="predicted"/>
<dbReference type="PROSITE" id="PS50076">
    <property type="entry name" value="DNAJ_2"/>
    <property type="match status" value="1"/>
</dbReference>
<feature type="domain" description="J" evidence="3">
    <location>
        <begin position="42"/>
        <end position="111"/>
    </location>
</feature>
<evidence type="ECO:0000256" key="1">
    <source>
        <dbReference type="ARBA" id="ARBA00023186"/>
    </source>
</evidence>
<dbReference type="InterPro" id="IPR052243">
    <property type="entry name" value="Mito_inner_membrane_organizer"/>
</dbReference>
<feature type="compositionally biased region" description="Basic and acidic residues" evidence="2">
    <location>
        <begin position="221"/>
        <end position="235"/>
    </location>
</feature>
<dbReference type="OrthoDB" id="666364at2759"/>
<feature type="region of interest" description="Disordered" evidence="2">
    <location>
        <begin position="219"/>
        <end position="238"/>
    </location>
</feature>
<dbReference type="PRINTS" id="PR00625">
    <property type="entry name" value="JDOMAIN"/>
</dbReference>
<accession>A0A1Q5TLF2</accession>
<evidence type="ECO:0000256" key="2">
    <source>
        <dbReference type="SAM" id="MobiDB-lite"/>
    </source>
</evidence>
<gene>
    <name evidence="4" type="ORF">PENSUB_7641</name>
</gene>
<evidence type="ECO:0000313" key="4">
    <source>
        <dbReference type="EMBL" id="OKP01060.1"/>
    </source>
</evidence>
<dbReference type="SUPFAM" id="SSF46565">
    <property type="entry name" value="Chaperone J-domain"/>
    <property type="match status" value="1"/>
</dbReference>
<reference evidence="4 5" key="1">
    <citation type="submission" date="2016-10" db="EMBL/GenBank/DDBJ databases">
        <title>Genome sequence of the ascomycete fungus Penicillium subrubescens.</title>
        <authorList>
            <person name="De Vries R.P."/>
            <person name="Peng M."/>
            <person name="Dilokpimol A."/>
            <person name="Hilden K."/>
            <person name="Makela M.R."/>
            <person name="Grigoriev I."/>
            <person name="Riley R."/>
            <person name="Granchi Z."/>
        </authorList>
    </citation>
    <scope>NUCLEOTIDE SEQUENCE [LARGE SCALE GENOMIC DNA]</scope>
    <source>
        <strain evidence="4 5">CBS 132785</strain>
    </source>
</reference>
<evidence type="ECO:0000259" key="3">
    <source>
        <dbReference type="PROSITE" id="PS50076"/>
    </source>
</evidence>
<dbReference type="PANTHER" id="PTHR44157:SF1">
    <property type="entry name" value="DNAJ HOMOLOG SUBFAMILY C MEMBER 11"/>
    <property type="match status" value="1"/>
</dbReference>
<dbReference type="PANTHER" id="PTHR44157">
    <property type="entry name" value="DNAJ HOMOLOG SUBFAMILY C MEMBER 11"/>
    <property type="match status" value="1"/>
</dbReference>